<dbReference type="GO" id="GO:0044659">
    <property type="term" value="P:viral release from host cell by cytolysis"/>
    <property type="evidence" value="ECO:0007669"/>
    <property type="project" value="InterPro"/>
</dbReference>
<evidence type="ECO:0000313" key="2">
    <source>
        <dbReference type="Proteomes" id="UP000013237"/>
    </source>
</evidence>
<gene>
    <name evidence="1" type="ORF">C206_16410</name>
</gene>
<proteinExistence type="predicted"/>
<organism evidence="1 2">
    <name type="scientific">Pseudomonas putida TRO1</name>
    <dbReference type="NCBI Taxonomy" id="1227924"/>
    <lineage>
        <taxon>Bacteria</taxon>
        <taxon>Pseudomonadati</taxon>
        <taxon>Pseudomonadota</taxon>
        <taxon>Gammaproteobacteria</taxon>
        <taxon>Pseudomonadales</taxon>
        <taxon>Pseudomonadaceae</taxon>
        <taxon>Pseudomonas</taxon>
    </lineage>
</organism>
<dbReference type="Proteomes" id="UP000013237">
    <property type="component" value="Unassembled WGS sequence"/>
</dbReference>
<sequence>MRLLIVQVLAALLVAGGTWFLIDSVLQQRDAARLERDEALSERDAVIRIANQTAERLAQAAANDNKHTEELSNALKANQDLRTSVGTGDQRLFVQASCPAATVHADPAGTGVADAGAPELAANARPDYFTLRDQLAVSKQMILGLQDHVRSFCTTQPTTTGTAP</sequence>
<dbReference type="Pfam" id="PF03245">
    <property type="entry name" value="Phage_lysis"/>
    <property type="match status" value="1"/>
</dbReference>
<name>A0AAD2ZT01_PSEPU</name>
<comment type="caution">
    <text evidence="1">The sequence shown here is derived from an EMBL/GenBank/DDBJ whole genome shotgun (WGS) entry which is preliminary data.</text>
</comment>
<protein>
    <submittedName>
        <fullName evidence="1">Prophage PSPPH06, lysis protein</fullName>
    </submittedName>
</protein>
<dbReference type="AlphaFoldDB" id="A0AAD2ZT01"/>
<reference evidence="1 2" key="1">
    <citation type="submission" date="2013-02" db="EMBL/GenBank/DDBJ databases">
        <title>Insights into the proteome of triclosan-resistant Pseudomonas putida TRO1, isolated from activated sludge.</title>
        <authorList>
            <person name="Lolas I.B."/>
            <person name="Almeida B."/>
            <person name="Starnawski P.M."/>
            <person name="Soenderkaer M."/>
            <person name="Nielsen K.L."/>
            <person name="Nielsen J.L."/>
        </authorList>
    </citation>
    <scope>NUCLEOTIDE SEQUENCE [LARGE SCALE GENOMIC DNA]</scope>
    <source>
        <strain evidence="1 2">TRO1</strain>
    </source>
</reference>
<dbReference type="EMBL" id="APBQ01000105">
    <property type="protein sequence ID" value="ENY76589.1"/>
    <property type="molecule type" value="Genomic_DNA"/>
</dbReference>
<evidence type="ECO:0000313" key="1">
    <source>
        <dbReference type="EMBL" id="ENY76589.1"/>
    </source>
</evidence>
<dbReference type="RefSeq" id="WP_004576316.1">
    <property type="nucleotide sequence ID" value="NZ_APBQ01000105.1"/>
</dbReference>
<accession>A0AAD2ZT01</accession>
<dbReference type="InterPro" id="IPR004929">
    <property type="entry name" value="I-spanin"/>
</dbReference>